<evidence type="ECO:0000313" key="3">
    <source>
        <dbReference type="EMBL" id="OHF00869.1"/>
    </source>
</evidence>
<reference evidence="3 4" key="1">
    <citation type="submission" date="2016-09" db="EMBL/GenBank/DDBJ databases">
        <authorList>
            <person name="Capua I."/>
            <person name="De Benedictis P."/>
            <person name="Joannis T."/>
            <person name="Lombin L.H."/>
            <person name="Cattoli G."/>
        </authorList>
    </citation>
    <scope>NUCLEOTIDE SEQUENCE [LARGE SCALE GENOMIC DNA]</scope>
    <source>
        <strain evidence="3 4">IMI 309357</strain>
    </source>
</reference>
<comment type="caution">
    <text evidence="3">The sequence shown here is derived from an EMBL/GenBank/DDBJ whole genome shotgun (WGS) entry which is preliminary data.</text>
</comment>
<feature type="transmembrane region" description="Helical" evidence="2">
    <location>
        <begin position="203"/>
        <end position="228"/>
    </location>
</feature>
<feature type="region of interest" description="Disordered" evidence="1">
    <location>
        <begin position="38"/>
        <end position="62"/>
    </location>
</feature>
<dbReference type="EMBL" id="MJBS01000023">
    <property type="protein sequence ID" value="OHF00869.1"/>
    <property type="molecule type" value="Genomic_DNA"/>
</dbReference>
<dbReference type="AlphaFoldDB" id="A0A1G4BHI7"/>
<proteinExistence type="predicted"/>
<dbReference type="GeneID" id="34556856"/>
<evidence type="ECO:0000256" key="2">
    <source>
        <dbReference type="SAM" id="Phobius"/>
    </source>
</evidence>
<keyword evidence="2" id="KW-1133">Transmembrane helix</keyword>
<protein>
    <submittedName>
        <fullName evidence="3">Uncharacterized protein</fullName>
    </submittedName>
</protein>
<sequence length="312" mass="33844">MASAVGSVRAPTISGDARNVRDFYEKYVDIIDASGTQTGHDIPANNEKKQWPSSAQPNTNVDSRRRPALFSLWQKLNVTTLTLVAAFLWCLYCDVSSIWGIFYLIHVADFSDVIQLVWVVSLGALVYLMNGFLVLTFCVISGSRASPFLAQIACGTCSDEQDEKAEDSDAVSKPVVVDDDSDSGWLEACTSPKAIATLMKIQLVVLFLAVWPLALALNIGLLICGGVIRRGDGFDEEDILVDVSGAGTRAPAPASTRPYGQCKSTSEKGPLLGRRLTAAEIVAIENDLAAKEVRRTCKRPMVEQKPYAPVKQ</sequence>
<name>A0A1G4BHI7_9PEZI</name>
<evidence type="ECO:0000256" key="1">
    <source>
        <dbReference type="SAM" id="MobiDB-lite"/>
    </source>
</evidence>
<gene>
    <name evidence="3" type="ORF">CORC01_03697</name>
</gene>
<organism evidence="3 4">
    <name type="scientific">Colletotrichum orchidophilum</name>
    <dbReference type="NCBI Taxonomy" id="1209926"/>
    <lineage>
        <taxon>Eukaryota</taxon>
        <taxon>Fungi</taxon>
        <taxon>Dikarya</taxon>
        <taxon>Ascomycota</taxon>
        <taxon>Pezizomycotina</taxon>
        <taxon>Sordariomycetes</taxon>
        <taxon>Hypocreomycetidae</taxon>
        <taxon>Glomerellales</taxon>
        <taxon>Glomerellaceae</taxon>
        <taxon>Colletotrichum</taxon>
    </lineage>
</organism>
<dbReference type="RefSeq" id="XP_022478011.1">
    <property type="nucleotide sequence ID" value="XM_022615346.1"/>
</dbReference>
<evidence type="ECO:0000313" key="4">
    <source>
        <dbReference type="Proteomes" id="UP000176998"/>
    </source>
</evidence>
<feature type="transmembrane region" description="Helical" evidence="2">
    <location>
        <begin position="117"/>
        <end position="140"/>
    </location>
</feature>
<feature type="transmembrane region" description="Helical" evidence="2">
    <location>
        <begin position="81"/>
        <end position="105"/>
    </location>
</feature>
<feature type="region of interest" description="Disordered" evidence="1">
    <location>
        <begin position="249"/>
        <end position="268"/>
    </location>
</feature>
<keyword evidence="2" id="KW-0472">Membrane</keyword>
<dbReference type="Proteomes" id="UP000176998">
    <property type="component" value="Unassembled WGS sequence"/>
</dbReference>
<accession>A0A1G4BHI7</accession>
<dbReference type="OrthoDB" id="4838315at2759"/>
<feature type="compositionally biased region" description="Polar residues" evidence="1">
    <location>
        <begin position="51"/>
        <end position="61"/>
    </location>
</feature>
<keyword evidence="4" id="KW-1185">Reference proteome</keyword>
<keyword evidence="2" id="KW-0812">Transmembrane</keyword>